<comment type="function">
    <text evidence="6">The pyruvate dehydrogenase complex catalyzes the overall conversion of pyruvate to acetyl-CoA and CO(2).</text>
</comment>
<evidence type="ECO:0000259" key="8">
    <source>
        <dbReference type="PROSITE" id="PS50968"/>
    </source>
</evidence>
<keyword evidence="2 6" id="KW-0808">Transferase</keyword>
<accession>A0AAV9UTY3</accession>
<proteinExistence type="inferred from homology"/>
<protein>
    <recommendedName>
        <fullName evidence="6">Acetyltransferase component of pyruvate dehydrogenase complex</fullName>
        <ecNumber evidence="6">2.3.1.12</ecNumber>
    </recommendedName>
</protein>
<keyword evidence="3 6" id="KW-0450">Lipoyl</keyword>
<evidence type="ECO:0000259" key="9">
    <source>
        <dbReference type="PROSITE" id="PS51826"/>
    </source>
</evidence>
<feature type="compositionally biased region" description="Basic and acidic residues" evidence="7">
    <location>
        <begin position="157"/>
        <end position="167"/>
    </location>
</feature>
<comment type="cofactor">
    <cofactor evidence="6">
        <name>(R)-lipoate</name>
        <dbReference type="ChEBI" id="CHEBI:83088"/>
    </cofactor>
    <text evidence="6">Binds 1 lipoyl cofactor covalently.</text>
</comment>
<keyword evidence="11" id="KW-1185">Reference proteome</keyword>
<dbReference type="Gene3D" id="2.40.50.100">
    <property type="match status" value="1"/>
</dbReference>
<dbReference type="FunFam" id="2.40.50.100:FF:000010">
    <property type="entry name" value="Acetyltransferase component of pyruvate dehydrogenase complex"/>
    <property type="match status" value="1"/>
</dbReference>
<feature type="domain" description="Peripheral subunit-binding (PSBD)" evidence="9">
    <location>
        <begin position="198"/>
        <end position="235"/>
    </location>
</feature>
<comment type="catalytic activity">
    <reaction evidence="6">
        <text>N(6)-[(R)-dihydrolipoyl]-L-lysyl-[protein] + acetyl-CoA = N(6)-[(R)-S(8)-acetyldihydrolipoyl]-L-lysyl-[protein] + CoA</text>
        <dbReference type="Rhea" id="RHEA:17017"/>
        <dbReference type="Rhea" id="RHEA-COMP:10475"/>
        <dbReference type="Rhea" id="RHEA-COMP:10478"/>
        <dbReference type="ChEBI" id="CHEBI:57287"/>
        <dbReference type="ChEBI" id="CHEBI:57288"/>
        <dbReference type="ChEBI" id="CHEBI:83100"/>
        <dbReference type="ChEBI" id="CHEBI:83111"/>
        <dbReference type="EC" id="2.3.1.12"/>
    </reaction>
</comment>
<dbReference type="PROSITE" id="PS00189">
    <property type="entry name" value="LIPOYL"/>
    <property type="match status" value="1"/>
</dbReference>
<dbReference type="InterPro" id="IPR036625">
    <property type="entry name" value="E3-bd_dom_sf"/>
</dbReference>
<comment type="subcellular location">
    <subcellularLocation>
        <location evidence="6">Mitochondrion</location>
    </subcellularLocation>
</comment>
<dbReference type="GO" id="GO:0004742">
    <property type="term" value="F:dihydrolipoyllysine-residue acetyltransferase activity"/>
    <property type="evidence" value="ECO:0007669"/>
    <property type="project" value="UniProtKB-UniRule"/>
</dbReference>
<dbReference type="InterPro" id="IPR001078">
    <property type="entry name" value="2-oxoacid_DH_actylTfrase"/>
</dbReference>
<organism evidence="10 11">
    <name type="scientific">Orbilia brochopaga</name>
    <dbReference type="NCBI Taxonomy" id="3140254"/>
    <lineage>
        <taxon>Eukaryota</taxon>
        <taxon>Fungi</taxon>
        <taxon>Dikarya</taxon>
        <taxon>Ascomycota</taxon>
        <taxon>Pezizomycotina</taxon>
        <taxon>Orbiliomycetes</taxon>
        <taxon>Orbiliales</taxon>
        <taxon>Orbiliaceae</taxon>
        <taxon>Orbilia</taxon>
    </lineage>
</organism>
<dbReference type="Pfam" id="PF02817">
    <property type="entry name" value="E3_binding"/>
    <property type="match status" value="1"/>
</dbReference>
<dbReference type="SUPFAM" id="SSF47005">
    <property type="entry name" value="Peripheral subunit-binding domain of 2-oxo acid dehydrogenase complex"/>
    <property type="match status" value="1"/>
</dbReference>
<dbReference type="PANTHER" id="PTHR23151:SF90">
    <property type="entry name" value="DIHYDROLIPOYLLYSINE-RESIDUE ACETYLTRANSFERASE COMPONENT OF PYRUVATE DEHYDROGENASE COMPLEX, MITOCHONDRIAL-RELATED"/>
    <property type="match status" value="1"/>
</dbReference>
<dbReference type="GO" id="GO:0006086">
    <property type="term" value="P:pyruvate decarboxylation to acetyl-CoA"/>
    <property type="evidence" value="ECO:0007669"/>
    <property type="project" value="InterPro"/>
</dbReference>
<keyword evidence="10" id="KW-0670">Pyruvate</keyword>
<evidence type="ECO:0000256" key="5">
    <source>
        <dbReference type="ARBA" id="ARBA00023315"/>
    </source>
</evidence>
<evidence type="ECO:0000256" key="6">
    <source>
        <dbReference type="RuleBase" id="RU361137"/>
    </source>
</evidence>
<feature type="region of interest" description="Disordered" evidence="7">
    <location>
        <begin position="139"/>
        <end position="184"/>
    </location>
</feature>
<dbReference type="CDD" id="cd06849">
    <property type="entry name" value="lipoyl_domain"/>
    <property type="match status" value="1"/>
</dbReference>
<name>A0AAV9UTY3_9PEZI</name>
<comment type="caution">
    <text evidence="10">The sequence shown here is derived from an EMBL/GenBank/DDBJ whole genome shotgun (WGS) entry which is preliminary data.</text>
</comment>
<dbReference type="Gene3D" id="3.30.559.10">
    <property type="entry name" value="Chloramphenicol acetyltransferase-like domain"/>
    <property type="match status" value="1"/>
</dbReference>
<dbReference type="SUPFAM" id="SSF52777">
    <property type="entry name" value="CoA-dependent acyltransferases"/>
    <property type="match status" value="1"/>
</dbReference>
<evidence type="ECO:0000256" key="3">
    <source>
        <dbReference type="ARBA" id="ARBA00022823"/>
    </source>
</evidence>
<evidence type="ECO:0000256" key="1">
    <source>
        <dbReference type="ARBA" id="ARBA00007317"/>
    </source>
</evidence>
<keyword evidence="4" id="KW-0809">Transit peptide</keyword>
<feature type="domain" description="Lipoyl-binding" evidence="8">
    <location>
        <begin position="52"/>
        <end position="128"/>
    </location>
</feature>
<dbReference type="Proteomes" id="UP001375240">
    <property type="component" value="Unassembled WGS sequence"/>
</dbReference>
<dbReference type="InterPro" id="IPR011053">
    <property type="entry name" value="Single_hybrid_motif"/>
</dbReference>
<dbReference type="InterPro" id="IPR004167">
    <property type="entry name" value="PSBD"/>
</dbReference>
<dbReference type="Pfam" id="PF00198">
    <property type="entry name" value="2-oxoacid_dh"/>
    <property type="match status" value="1"/>
</dbReference>
<reference evidence="10 11" key="1">
    <citation type="submission" date="2019-10" db="EMBL/GenBank/DDBJ databases">
        <authorList>
            <person name="Palmer J.M."/>
        </authorList>
    </citation>
    <scope>NUCLEOTIDE SEQUENCE [LARGE SCALE GENOMIC DNA]</scope>
    <source>
        <strain evidence="10 11">TWF696</strain>
    </source>
</reference>
<dbReference type="PROSITE" id="PS51826">
    <property type="entry name" value="PSBD"/>
    <property type="match status" value="1"/>
</dbReference>
<sequence length="488" mass="51469">MVAAVFSRRTALLASRVAGRAHGAASTRSTVPRNAFPLFARYYADKSSLPRHTVVNMPALSPTMTAGNIGAWQKQPGDKLSPGDVLVEIETDKAQMDFEFQDEGVLAKILMETGQKDVSVGTPIAVMVDEEGDVDAFKDFTADDAGGKPSAPPPPKSEPEQLKHEVSETTPAPSAQESTSTGGRLQTSLERLDGLEYMASPAAKVLALEKGVPLKNVKGTGPGGRITKADVEKYSGPTGGAAAAAGPAGAADKDIPLSGMRKSIASRLQSSMQQSPHFYVNSDISVSRLLKLRQALNASATTNPATGKPEYKLTVNDLIVKAVAVALKKNPGVNASWLENEGVIREYGSIDISVAVATPAGLITPIIRAAHTKGVQTISAEIKELAGRARDNKLKPEEFQGGTFTISNLGMNEAVSRFTAILNPPHSAILAIATTKKVPVPGPDGAVGWDDQISFTASFDHRSVDGVVGADFMKTLKRVIENPMELLL</sequence>
<evidence type="ECO:0000313" key="11">
    <source>
        <dbReference type="Proteomes" id="UP001375240"/>
    </source>
</evidence>
<dbReference type="InterPro" id="IPR000089">
    <property type="entry name" value="Biotin_lipoyl"/>
</dbReference>
<comment type="similarity">
    <text evidence="1 6">Belongs to the 2-oxoacid dehydrogenase family.</text>
</comment>
<dbReference type="Gene3D" id="4.10.320.10">
    <property type="entry name" value="E3-binding domain"/>
    <property type="match status" value="1"/>
</dbReference>
<evidence type="ECO:0000256" key="4">
    <source>
        <dbReference type="ARBA" id="ARBA00022946"/>
    </source>
</evidence>
<evidence type="ECO:0000256" key="7">
    <source>
        <dbReference type="SAM" id="MobiDB-lite"/>
    </source>
</evidence>
<dbReference type="InterPro" id="IPR045257">
    <property type="entry name" value="E2/Pdx1"/>
</dbReference>
<dbReference type="GO" id="GO:0045254">
    <property type="term" value="C:pyruvate dehydrogenase complex"/>
    <property type="evidence" value="ECO:0007669"/>
    <property type="project" value="UniProtKB-UniRule"/>
</dbReference>
<feature type="compositionally biased region" description="Polar residues" evidence="7">
    <location>
        <begin position="168"/>
        <end position="184"/>
    </location>
</feature>
<dbReference type="NCBIfam" id="TIGR01349">
    <property type="entry name" value="PDHac_trf_mito"/>
    <property type="match status" value="1"/>
</dbReference>
<dbReference type="Pfam" id="PF00364">
    <property type="entry name" value="Biotin_lipoyl"/>
    <property type="match status" value="1"/>
</dbReference>
<dbReference type="InterPro" id="IPR006257">
    <property type="entry name" value="LAT1"/>
</dbReference>
<dbReference type="SUPFAM" id="SSF51230">
    <property type="entry name" value="Single hybrid motif"/>
    <property type="match status" value="1"/>
</dbReference>
<dbReference type="EC" id="2.3.1.12" evidence="6"/>
<evidence type="ECO:0000256" key="2">
    <source>
        <dbReference type="ARBA" id="ARBA00022679"/>
    </source>
</evidence>
<keyword evidence="5 6" id="KW-0012">Acyltransferase</keyword>
<evidence type="ECO:0000313" key="10">
    <source>
        <dbReference type="EMBL" id="KAK6349425.1"/>
    </source>
</evidence>
<dbReference type="EMBL" id="JAVHNQ010000004">
    <property type="protein sequence ID" value="KAK6349425.1"/>
    <property type="molecule type" value="Genomic_DNA"/>
</dbReference>
<dbReference type="PROSITE" id="PS50968">
    <property type="entry name" value="BIOTINYL_LIPOYL"/>
    <property type="match status" value="1"/>
</dbReference>
<dbReference type="GO" id="GO:0005739">
    <property type="term" value="C:mitochondrion"/>
    <property type="evidence" value="ECO:0007669"/>
    <property type="project" value="UniProtKB-SubCell"/>
</dbReference>
<dbReference type="InterPro" id="IPR023213">
    <property type="entry name" value="CAT-like_dom_sf"/>
</dbReference>
<dbReference type="AlphaFoldDB" id="A0AAV9UTY3"/>
<gene>
    <name evidence="10" type="primary">LAT1</name>
    <name evidence="10" type="ORF">TWF696_005709</name>
</gene>
<dbReference type="InterPro" id="IPR003016">
    <property type="entry name" value="2-oxoA_DH_lipoyl-BS"/>
</dbReference>
<dbReference type="PANTHER" id="PTHR23151">
    <property type="entry name" value="DIHYDROLIPOAMIDE ACETYL/SUCCINYL-TRANSFERASE-RELATED"/>
    <property type="match status" value="1"/>
</dbReference>